<reference evidence="3" key="1">
    <citation type="submission" date="2017-08" db="EMBL/GenBank/DDBJ databases">
        <authorList>
            <person name="Varghese N."/>
            <person name="Submissions S."/>
        </authorList>
    </citation>
    <scope>NUCLEOTIDE SEQUENCE [LARGE SCALE GENOMIC DNA]</scope>
    <source>
        <strain evidence="3">JC23</strain>
    </source>
</reference>
<keyword evidence="1" id="KW-0812">Transmembrane</keyword>
<feature type="transmembrane region" description="Helical" evidence="1">
    <location>
        <begin position="126"/>
        <end position="145"/>
    </location>
</feature>
<accession>A0A285ULK3</accession>
<feature type="transmembrane region" description="Helical" evidence="1">
    <location>
        <begin position="88"/>
        <end position="105"/>
    </location>
</feature>
<keyword evidence="3" id="KW-1185">Reference proteome</keyword>
<feature type="transmembrane region" description="Helical" evidence="1">
    <location>
        <begin position="54"/>
        <end position="76"/>
    </location>
</feature>
<organism evidence="2 3">
    <name type="scientific">Ureibacillus acetophenoni</name>
    <dbReference type="NCBI Taxonomy" id="614649"/>
    <lineage>
        <taxon>Bacteria</taxon>
        <taxon>Bacillati</taxon>
        <taxon>Bacillota</taxon>
        <taxon>Bacilli</taxon>
        <taxon>Bacillales</taxon>
        <taxon>Caryophanaceae</taxon>
        <taxon>Ureibacillus</taxon>
    </lineage>
</organism>
<evidence type="ECO:0000313" key="2">
    <source>
        <dbReference type="EMBL" id="SOC41506.1"/>
    </source>
</evidence>
<protein>
    <submittedName>
        <fullName evidence="2">Uncharacterized protein</fullName>
    </submittedName>
</protein>
<dbReference type="EMBL" id="OBQC01000010">
    <property type="protein sequence ID" value="SOC41506.1"/>
    <property type="molecule type" value="Genomic_DNA"/>
</dbReference>
<evidence type="ECO:0000313" key="3">
    <source>
        <dbReference type="Proteomes" id="UP000219252"/>
    </source>
</evidence>
<name>A0A285ULK3_9BACL</name>
<proteinExistence type="predicted"/>
<keyword evidence="1" id="KW-0472">Membrane</keyword>
<gene>
    <name evidence="2" type="ORF">SAMN05877842_110117</name>
</gene>
<dbReference type="AlphaFoldDB" id="A0A285ULK3"/>
<keyword evidence="1" id="KW-1133">Transmembrane helix</keyword>
<dbReference type="Proteomes" id="UP000219252">
    <property type="component" value="Unassembled WGS sequence"/>
</dbReference>
<sequence>MNCNDDGKGYNRKVHINEFKKLWNIKRIHMLFYSNTYIAVKPQLRIGVINKMTIFLELLRIVLILIILFALGWGIIGNFYALNTVNESHYWLGTIAILLLIFVLYRNKLQFSGWYKGKEVVKLPKNVTITLIISSLLFILLPLFTRGDDHEQIARVIHNNWNSVYIEHIEVIEDNKSVAFFHTADGEEREVYLEKSLFSWKNIRDLTFIREGITKPIHLSFSNSPYTNEEDIHLVLLRVFDKEIDRVEIVKEGETIHKYQLRSKDSEEKFGLFRTEIDDIYEAEFIAYNSAGAIVFNDQPLPVN</sequence>
<evidence type="ECO:0000256" key="1">
    <source>
        <dbReference type="SAM" id="Phobius"/>
    </source>
</evidence>